<dbReference type="AlphaFoldDB" id="A0A953I9V9"/>
<sequence>MRNRLEGMGMSSGTEDRNYGMIAHGLVVLNGASAFMGSLGSLGWAAAVASVVLYFVWKSRSPFVVRHAKQAAGVQVFLFLLSVVLFPFTMLFTVGAAASGSLGGVVALVFLVSLFNLAVGVATIVCGVMGLMRAQKGEEYTYPVVGALVDRIDV</sequence>
<keyword evidence="4 5" id="KW-0472">Membrane</keyword>
<protein>
    <submittedName>
        <fullName evidence="6">DUF4870 domain-containing protein</fullName>
    </submittedName>
</protein>
<evidence type="ECO:0000256" key="5">
    <source>
        <dbReference type="SAM" id="Phobius"/>
    </source>
</evidence>
<feature type="transmembrane region" description="Helical" evidence="5">
    <location>
        <begin position="76"/>
        <end position="98"/>
    </location>
</feature>
<evidence type="ECO:0000256" key="2">
    <source>
        <dbReference type="ARBA" id="ARBA00022692"/>
    </source>
</evidence>
<name>A0A953I9V9_SYMTR</name>
<comment type="subcellular location">
    <subcellularLocation>
        <location evidence="1">Membrane</location>
        <topology evidence="1">Multi-pass membrane protein</topology>
    </subcellularLocation>
</comment>
<gene>
    <name evidence="6" type="ORF">CWE10_11005</name>
</gene>
<keyword evidence="3 5" id="KW-1133">Transmembrane helix</keyword>
<evidence type="ECO:0000256" key="3">
    <source>
        <dbReference type="ARBA" id="ARBA00022989"/>
    </source>
</evidence>
<dbReference type="InterPro" id="IPR019109">
    <property type="entry name" value="MamF_MmsF"/>
</dbReference>
<reference evidence="6" key="1">
    <citation type="submission" date="2017-11" db="EMBL/GenBank/DDBJ databases">
        <title>Three new genomes from thermophilic consortium.</title>
        <authorList>
            <person name="Quaggio R."/>
            <person name="Amgarten D."/>
            <person name="Setubal J.C."/>
        </authorList>
    </citation>
    <scope>NUCLEOTIDE SEQUENCE</scope>
    <source>
        <strain evidence="6">ZCTH01-B2</strain>
    </source>
</reference>
<dbReference type="Pfam" id="PF09685">
    <property type="entry name" value="MamF_MmsF"/>
    <property type="match status" value="1"/>
</dbReference>
<keyword evidence="2 5" id="KW-0812">Transmembrane</keyword>
<evidence type="ECO:0000256" key="1">
    <source>
        <dbReference type="ARBA" id="ARBA00004141"/>
    </source>
</evidence>
<comment type="caution">
    <text evidence="6">The sequence shown here is derived from an EMBL/GenBank/DDBJ whole genome shotgun (WGS) entry which is preliminary data.</text>
</comment>
<evidence type="ECO:0000256" key="4">
    <source>
        <dbReference type="ARBA" id="ARBA00023136"/>
    </source>
</evidence>
<proteinExistence type="predicted"/>
<feature type="transmembrane region" description="Helical" evidence="5">
    <location>
        <begin position="104"/>
        <end position="131"/>
    </location>
</feature>
<evidence type="ECO:0000313" key="7">
    <source>
        <dbReference type="Proteomes" id="UP000732377"/>
    </source>
</evidence>
<accession>A0A953I9V9</accession>
<feature type="transmembrane region" description="Helical" evidence="5">
    <location>
        <begin position="34"/>
        <end position="56"/>
    </location>
</feature>
<organism evidence="6 7">
    <name type="scientific">Symbiobacterium thermophilum</name>
    <dbReference type="NCBI Taxonomy" id="2734"/>
    <lineage>
        <taxon>Bacteria</taxon>
        <taxon>Bacillati</taxon>
        <taxon>Bacillota</taxon>
        <taxon>Clostridia</taxon>
        <taxon>Eubacteriales</taxon>
        <taxon>Symbiobacteriaceae</taxon>
        <taxon>Symbiobacterium</taxon>
    </lineage>
</organism>
<dbReference type="Proteomes" id="UP000732377">
    <property type="component" value="Unassembled WGS sequence"/>
</dbReference>
<evidence type="ECO:0000313" key="6">
    <source>
        <dbReference type="EMBL" id="MBY6276719.1"/>
    </source>
</evidence>
<dbReference type="EMBL" id="PIUK01000103">
    <property type="protein sequence ID" value="MBY6276719.1"/>
    <property type="molecule type" value="Genomic_DNA"/>
</dbReference>